<sequence length="224" mass="25420">MASAIERSRLKRLQYKWGHRVDCRGTSSCFIFQIHLSGIQITDLVQVRSNYLPVSLEQQKFLRVRPNYLPVALKQQTFLRVRPNCVHSSGPFYWSGLIIFLYHWSNEPFDSNKPFCGLGLIVFLCCWNSGPFHGSTDFIDEILEISVSTSDFDEYLPKHSILFCMVPKEGNQREGSNNPAKIPKTISSELSFSVLLDTDHQRKSTSPRVLSMSSGNSGLQVVGK</sequence>
<feature type="region of interest" description="Disordered" evidence="1">
    <location>
        <begin position="203"/>
        <end position="224"/>
    </location>
</feature>
<accession>A0A9Q1KNN8</accession>
<reference evidence="2" key="1">
    <citation type="submission" date="2022-04" db="EMBL/GenBank/DDBJ databases">
        <title>Carnegiea gigantea Genome sequencing and assembly v2.</title>
        <authorList>
            <person name="Copetti D."/>
            <person name="Sanderson M.J."/>
            <person name="Burquez A."/>
            <person name="Wojciechowski M.F."/>
        </authorList>
    </citation>
    <scope>NUCLEOTIDE SEQUENCE</scope>
    <source>
        <strain evidence="2">SGP5-SGP5p</strain>
        <tissue evidence="2">Aerial part</tissue>
    </source>
</reference>
<comment type="caution">
    <text evidence="2">The sequence shown here is derived from an EMBL/GenBank/DDBJ whole genome shotgun (WGS) entry which is preliminary data.</text>
</comment>
<gene>
    <name evidence="2" type="ORF">Cgig2_000915</name>
</gene>
<name>A0A9Q1KNN8_9CARY</name>
<evidence type="ECO:0000256" key="1">
    <source>
        <dbReference type="SAM" id="MobiDB-lite"/>
    </source>
</evidence>
<dbReference type="Proteomes" id="UP001153076">
    <property type="component" value="Unassembled WGS sequence"/>
</dbReference>
<evidence type="ECO:0000313" key="2">
    <source>
        <dbReference type="EMBL" id="KAJ8446118.1"/>
    </source>
</evidence>
<organism evidence="2 3">
    <name type="scientific">Carnegiea gigantea</name>
    <dbReference type="NCBI Taxonomy" id="171969"/>
    <lineage>
        <taxon>Eukaryota</taxon>
        <taxon>Viridiplantae</taxon>
        <taxon>Streptophyta</taxon>
        <taxon>Embryophyta</taxon>
        <taxon>Tracheophyta</taxon>
        <taxon>Spermatophyta</taxon>
        <taxon>Magnoliopsida</taxon>
        <taxon>eudicotyledons</taxon>
        <taxon>Gunneridae</taxon>
        <taxon>Pentapetalae</taxon>
        <taxon>Caryophyllales</taxon>
        <taxon>Cactineae</taxon>
        <taxon>Cactaceae</taxon>
        <taxon>Cactoideae</taxon>
        <taxon>Echinocereeae</taxon>
        <taxon>Carnegiea</taxon>
    </lineage>
</organism>
<dbReference type="AlphaFoldDB" id="A0A9Q1KNN8"/>
<dbReference type="EMBL" id="JAKOGI010000059">
    <property type="protein sequence ID" value="KAJ8446118.1"/>
    <property type="molecule type" value="Genomic_DNA"/>
</dbReference>
<keyword evidence="3" id="KW-1185">Reference proteome</keyword>
<protein>
    <submittedName>
        <fullName evidence="2">Uncharacterized protein</fullName>
    </submittedName>
</protein>
<evidence type="ECO:0000313" key="3">
    <source>
        <dbReference type="Proteomes" id="UP001153076"/>
    </source>
</evidence>
<proteinExistence type="predicted"/>
<feature type="compositionally biased region" description="Polar residues" evidence="1">
    <location>
        <begin position="204"/>
        <end position="224"/>
    </location>
</feature>